<protein>
    <submittedName>
        <fullName evidence="8">Ribosome biogenesis protein TSR3</fullName>
    </submittedName>
</protein>
<accession>A0A1R1Y3V8</accession>
<evidence type="ECO:0000313" key="8">
    <source>
        <dbReference type="EMBL" id="OMJ21652.1"/>
    </source>
</evidence>
<dbReference type="GO" id="GO:0006364">
    <property type="term" value="P:rRNA processing"/>
    <property type="evidence" value="ECO:0007669"/>
    <property type="project" value="UniProtKB-KW"/>
</dbReference>
<feature type="region of interest" description="Disordered" evidence="6">
    <location>
        <begin position="40"/>
        <end position="173"/>
    </location>
</feature>
<keyword evidence="9" id="KW-1185">Reference proteome</keyword>
<dbReference type="PANTHER" id="PTHR20426">
    <property type="entry name" value="RIBOSOME BIOGENESIS PROTEIN TSR3 HOMOLOG"/>
    <property type="match status" value="1"/>
</dbReference>
<proteinExistence type="predicted"/>
<dbReference type="PANTHER" id="PTHR20426:SF0">
    <property type="entry name" value="18S RRNA AMINOCARBOXYPROPYLTRANSFERASE"/>
    <property type="match status" value="1"/>
</dbReference>
<evidence type="ECO:0000256" key="6">
    <source>
        <dbReference type="SAM" id="MobiDB-lite"/>
    </source>
</evidence>
<reference evidence="8 9" key="1">
    <citation type="submission" date="2017-01" db="EMBL/GenBank/DDBJ databases">
        <authorList>
            <person name="Mah S.A."/>
            <person name="Swanson W.J."/>
            <person name="Moy G.W."/>
            <person name="Vacquier V.D."/>
        </authorList>
    </citation>
    <scope>NUCLEOTIDE SEQUENCE [LARGE SCALE GENOMIC DNA]</scope>
    <source>
        <strain evidence="8 9">GSMNP</strain>
    </source>
</reference>
<dbReference type="AlphaFoldDB" id="A0A1R1Y3V8"/>
<dbReference type="InterPro" id="IPR022968">
    <property type="entry name" value="Tsr3-like"/>
</dbReference>
<feature type="compositionally biased region" description="Acidic residues" evidence="6">
    <location>
        <begin position="76"/>
        <end position="100"/>
    </location>
</feature>
<comment type="caution">
    <text evidence="8">The sequence shown here is derived from an EMBL/GenBank/DDBJ whole genome shotgun (WGS) entry which is preliminary data.</text>
</comment>
<dbReference type="STRING" id="133412.A0A1R1Y3V8"/>
<keyword evidence="4" id="KW-0808">Transferase</keyword>
<feature type="compositionally biased region" description="Low complexity" evidence="6">
    <location>
        <begin position="110"/>
        <end position="131"/>
    </location>
</feature>
<evidence type="ECO:0000256" key="1">
    <source>
        <dbReference type="ARBA" id="ARBA00022490"/>
    </source>
</evidence>
<gene>
    <name evidence="8" type="ORF">AYI70_g3347</name>
</gene>
<evidence type="ECO:0000256" key="4">
    <source>
        <dbReference type="ARBA" id="ARBA00022679"/>
    </source>
</evidence>
<feature type="domain" description="16S/18S rRNA aminocarboxypropyltransferase Tsr3 C-terminal" evidence="7">
    <location>
        <begin position="1"/>
        <end position="38"/>
    </location>
</feature>
<evidence type="ECO:0000256" key="2">
    <source>
        <dbReference type="ARBA" id="ARBA00022517"/>
    </source>
</evidence>
<dbReference type="InterPro" id="IPR007177">
    <property type="entry name" value="Tsr3_C"/>
</dbReference>
<evidence type="ECO:0000259" key="7">
    <source>
        <dbReference type="Pfam" id="PF04034"/>
    </source>
</evidence>
<dbReference type="EMBL" id="LSSN01000948">
    <property type="protein sequence ID" value="OMJ21652.1"/>
    <property type="molecule type" value="Genomic_DNA"/>
</dbReference>
<dbReference type="Proteomes" id="UP000187283">
    <property type="component" value="Unassembled WGS sequence"/>
</dbReference>
<name>A0A1R1Y3V8_9FUNG</name>
<sequence length="173" mass="19123">MAKFSWGHSFKELNEYLFDMYSKCTSSQQVIQAQNEYMASLEQESRDRKANKSTNYIDFSSDDDDNSFNANKPNDESSDDDSSDDSDDDSSDDSDDDSNDDIDHKADTVSGSNAQSKSYSKSKSNNKPSISTDANSYTEISDAIGSLQIDESSGPDSPIKKFATDKFGNTIEL</sequence>
<dbReference type="Pfam" id="PF04034">
    <property type="entry name" value="Ribo_biogen_C"/>
    <property type="match status" value="1"/>
</dbReference>
<evidence type="ECO:0000313" key="9">
    <source>
        <dbReference type="Proteomes" id="UP000187283"/>
    </source>
</evidence>
<keyword evidence="3" id="KW-0698">rRNA processing</keyword>
<keyword evidence="1" id="KW-0963">Cytoplasm</keyword>
<dbReference type="GO" id="GO:0106388">
    <property type="term" value="F:rRNA small subunit aminocarboxypropyltransferase activity"/>
    <property type="evidence" value="ECO:0007669"/>
    <property type="project" value="InterPro"/>
</dbReference>
<keyword evidence="2" id="KW-0690">Ribosome biogenesis</keyword>
<dbReference type="OrthoDB" id="5744453at2759"/>
<keyword evidence="5" id="KW-0949">S-adenosyl-L-methionine</keyword>
<evidence type="ECO:0000256" key="3">
    <source>
        <dbReference type="ARBA" id="ARBA00022552"/>
    </source>
</evidence>
<evidence type="ECO:0000256" key="5">
    <source>
        <dbReference type="ARBA" id="ARBA00022691"/>
    </source>
</evidence>
<organism evidence="8 9">
    <name type="scientific">Smittium culicis</name>
    <dbReference type="NCBI Taxonomy" id="133412"/>
    <lineage>
        <taxon>Eukaryota</taxon>
        <taxon>Fungi</taxon>
        <taxon>Fungi incertae sedis</taxon>
        <taxon>Zoopagomycota</taxon>
        <taxon>Kickxellomycotina</taxon>
        <taxon>Harpellomycetes</taxon>
        <taxon>Harpellales</taxon>
        <taxon>Legeriomycetaceae</taxon>
        <taxon>Smittium</taxon>
    </lineage>
</organism>